<dbReference type="HAMAP" id="MF_00688">
    <property type="entry name" value="Leu_Phe_trans"/>
    <property type="match status" value="1"/>
</dbReference>
<evidence type="ECO:0000256" key="4">
    <source>
        <dbReference type="ARBA" id="ARBA00023315"/>
    </source>
</evidence>
<dbReference type="Proteomes" id="UP000199657">
    <property type="component" value="Unassembled WGS sequence"/>
</dbReference>
<evidence type="ECO:0000256" key="16">
    <source>
        <dbReference type="SAM" id="MobiDB-lite"/>
    </source>
</evidence>
<organism evidence="17 18">
    <name type="scientific">Aquisalimonas asiatica</name>
    <dbReference type="NCBI Taxonomy" id="406100"/>
    <lineage>
        <taxon>Bacteria</taxon>
        <taxon>Pseudomonadati</taxon>
        <taxon>Pseudomonadota</taxon>
        <taxon>Gammaproteobacteria</taxon>
        <taxon>Chromatiales</taxon>
        <taxon>Ectothiorhodospiraceae</taxon>
        <taxon>Aquisalimonas</taxon>
    </lineage>
</organism>
<dbReference type="NCBIfam" id="TIGR00667">
    <property type="entry name" value="aat"/>
    <property type="match status" value="1"/>
</dbReference>
<evidence type="ECO:0000256" key="12">
    <source>
        <dbReference type="ARBA" id="ARBA00077136"/>
    </source>
</evidence>
<comment type="catalytic activity">
    <reaction evidence="7 15">
        <text>N-terminal L-lysyl-[protein] + L-leucyl-tRNA(Leu) = N-terminal L-leucyl-L-lysyl-[protein] + tRNA(Leu) + H(+)</text>
        <dbReference type="Rhea" id="RHEA:12340"/>
        <dbReference type="Rhea" id="RHEA-COMP:9613"/>
        <dbReference type="Rhea" id="RHEA-COMP:9622"/>
        <dbReference type="Rhea" id="RHEA-COMP:12670"/>
        <dbReference type="Rhea" id="RHEA-COMP:12671"/>
        <dbReference type="ChEBI" id="CHEBI:15378"/>
        <dbReference type="ChEBI" id="CHEBI:65249"/>
        <dbReference type="ChEBI" id="CHEBI:78442"/>
        <dbReference type="ChEBI" id="CHEBI:78494"/>
        <dbReference type="ChEBI" id="CHEBI:133043"/>
        <dbReference type="EC" id="2.3.2.6"/>
    </reaction>
</comment>
<evidence type="ECO:0000256" key="8">
    <source>
        <dbReference type="ARBA" id="ARBA00054043"/>
    </source>
</evidence>
<comment type="function">
    <text evidence="8 15">Functions in the N-end rule pathway of protein degradation where it conjugates Leu, Phe and, less efficiently, Met from aminoacyl-tRNAs to the N-termini of proteins containing an N-terminal arginine or lysine.</text>
</comment>
<keyword evidence="18" id="KW-1185">Reference proteome</keyword>
<dbReference type="PANTHER" id="PTHR30098">
    <property type="entry name" value="LEUCYL/PHENYLALANYL-TRNA--PROTEIN TRANSFERASE"/>
    <property type="match status" value="1"/>
</dbReference>
<dbReference type="GO" id="GO:0008914">
    <property type="term" value="F:leucyl-tRNA--protein transferase activity"/>
    <property type="evidence" value="ECO:0007669"/>
    <property type="project" value="UniProtKB-UniRule"/>
</dbReference>
<comment type="subcellular location">
    <subcellularLocation>
        <location evidence="1 15">Cytoplasm</location>
    </subcellularLocation>
</comment>
<sequence>MQRRIHWLDDAEETEFPSPHLALTRPNGLVAIGGNLSERRLLAAYRRGIFPWFEDDQPALWWSPDPRGVLYPDSLHVGRSLRKRLRNSGFSVTLDTAFVDVITACAAPRGLETGTWITQDMHDAYCHLHERGIAHSVEVWHHMRLVGGLYGVSLGRAFFGESMFSRSPDASKIALVMLTRQLQRWGFHFLDCQIMSPHLATLGAVEQPRARFLDELADALEYPDRRGPWEFDDAAPERQEPDRS</sequence>
<evidence type="ECO:0000313" key="18">
    <source>
        <dbReference type="Proteomes" id="UP000199657"/>
    </source>
</evidence>
<evidence type="ECO:0000256" key="14">
    <source>
        <dbReference type="ARBA" id="ARBA00083640"/>
    </source>
</evidence>
<reference evidence="17 18" key="1">
    <citation type="submission" date="2016-10" db="EMBL/GenBank/DDBJ databases">
        <authorList>
            <person name="de Groot N.N."/>
        </authorList>
    </citation>
    <scope>NUCLEOTIDE SEQUENCE [LARGE SCALE GENOMIC DNA]</scope>
    <source>
        <strain evidence="17 18">CGMCC 1.6291</strain>
    </source>
</reference>
<dbReference type="EC" id="2.3.2.6" evidence="10 15"/>
<evidence type="ECO:0000256" key="3">
    <source>
        <dbReference type="ARBA" id="ARBA00022679"/>
    </source>
</evidence>
<dbReference type="Gene3D" id="3.30.70.3550">
    <property type="entry name" value="Leucyl/phenylalanyl-tRNA-protein transferase, N-terminal domain"/>
    <property type="match status" value="1"/>
</dbReference>
<evidence type="ECO:0000256" key="13">
    <source>
        <dbReference type="ARBA" id="ARBA00077165"/>
    </source>
</evidence>
<dbReference type="RefSeq" id="WP_091639569.1">
    <property type="nucleotide sequence ID" value="NZ_FOEG01000001.1"/>
</dbReference>
<evidence type="ECO:0000256" key="11">
    <source>
        <dbReference type="ARBA" id="ARBA00074372"/>
    </source>
</evidence>
<evidence type="ECO:0000256" key="5">
    <source>
        <dbReference type="ARBA" id="ARBA00050607"/>
    </source>
</evidence>
<evidence type="ECO:0000256" key="6">
    <source>
        <dbReference type="ARBA" id="ARBA00050652"/>
    </source>
</evidence>
<keyword evidence="3 15" id="KW-0808">Transferase</keyword>
<dbReference type="InterPro" id="IPR004616">
    <property type="entry name" value="Leu/Phe-tRNA_Trfase"/>
</dbReference>
<evidence type="ECO:0000256" key="7">
    <source>
        <dbReference type="ARBA" id="ARBA00051538"/>
    </source>
</evidence>
<dbReference type="SUPFAM" id="SSF55729">
    <property type="entry name" value="Acyl-CoA N-acyltransferases (Nat)"/>
    <property type="match status" value="1"/>
</dbReference>
<proteinExistence type="inferred from homology"/>
<dbReference type="InterPro" id="IPR042203">
    <property type="entry name" value="Leu/Phe-tRNA_Trfase_C"/>
</dbReference>
<dbReference type="PANTHER" id="PTHR30098:SF2">
    <property type="entry name" value="LEUCYL_PHENYLALANYL-TRNA--PROTEIN TRANSFERASE"/>
    <property type="match status" value="1"/>
</dbReference>
<evidence type="ECO:0000256" key="2">
    <source>
        <dbReference type="ARBA" id="ARBA00022490"/>
    </source>
</evidence>
<evidence type="ECO:0000313" key="17">
    <source>
        <dbReference type="EMBL" id="SEO51281.1"/>
    </source>
</evidence>
<dbReference type="InterPro" id="IPR042221">
    <property type="entry name" value="Leu/Phe-tRNA_Trfase_N"/>
</dbReference>
<protein>
    <recommendedName>
        <fullName evidence="11 15">Leucyl/phenylalanyl-tRNA--protein transferase</fullName>
        <ecNumber evidence="10 15">2.3.2.6</ecNumber>
    </recommendedName>
    <alternativeName>
        <fullName evidence="12 15">L/F-transferase</fullName>
    </alternativeName>
    <alternativeName>
        <fullName evidence="13 15">Leucyltransferase</fullName>
    </alternativeName>
    <alternativeName>
        <fullName evidence="14 15">Phenyalanyltransferase</fullName>
    </alternativeName>
</protein>
<dbReference type="Gene3D" id="3.40.630.70">
    <property type="entry name" value="Leucyl/phenylalanyl-tRNA-protein transferase, C-terminal domain"/>
    <property type="match status" value="1"/>
</dbReference>
<feature type="region of interest" description="Disordered" evidence="16">
    <location>
        <begin position="224"/>
        <end position="244"/>
    </location>
</feature>
<gene>
    <name evidence="15" type="primary">aat</name>
    <name evidence="17" type="ORF">SAMN04488052_101461</name>
</gene>
<evidence type="ECO:0000256" key="15">
    <source>
        <dbReference type="HAMAP-Rule" id="MF_00688"/>
    </source>
</evidence>
<dbReference type="InterPro" id="IPR016181">
    <property type="entry name" value="Acyl_CoA_acyltransferase"/>
</dbReference>
<keyword evidence="2 15" id="KW-0963">Cytoplasm</keyword>
<dbReference type="Pfam" id="PF03588">
    <property type="entry name" value="Leu_Phe_trans"/>
    <property type="match status" value="1"/>
</dbReference>
<dbReference type="FunFam" id="3.30.70.3550:FF:000001">
    <property type="entry name" value="Leucyl/phenylalanyl-tRNA--protein transferase"/>
    <property type="match status" value="1"/>
</dbReference>
<dbReference type="FunFam" id="3.40.630.70:FF:000001">
    <property type="entry name" value="Leucyl/phenylalanyl-tRNA--protein transferase"/>
    <property type="match status" value="1"/>
</dbReference>
<comment type="similarity">
    <text evidence="9 15">Belongs to the L/F-transferase family.</text>
</comment>
<comment type="catalytic activity">
    <reaction evidence="5 15">
        <text>L-phenylalanyl-tRNA(Phe) + an N-terminal L-alpha-aminoacyl-[protein] = an N-terminal L-phenylalanyl-L-alpha-aminoacyl-[protein] + tRNA(Phe)</text>
        <dbReference type="Rhea" id="RHEA:43632"/>
        <dbReference type="Rhea" id="RHEA-COMP:9668"/>
        <dbReference type="Rhea" id="RHEA-COMP:9699"/>
        <dbReference type="Rhea" id="RHEA-COMP:10636"/>
        <dbReference type="Rhea" id="RHEA-COMP:10637"/>
        <dbReference type="ChEBI" id="CHEBI:78442"/>
        <dbReference type="ChEBI" id="CHEBI:78531"/>
        <dbReference type="ChEBI" id="CHEBI:78597"/>
        <dbReference type="ChEBI" id="CHEBI:83561"/>
        <dbReference type="EC" id="2.3.2.6"/>
    </reaction>
</comment>
<keyword evidence="4 15" id="KW-0012">Acyltransferase</keyword>
<evidence type="ECO:0000256" key="10">
    <source>
        <dbReference type="ARBA" id="ARBA00066767"/>
    </source>
</evidence>
<comment type="catalytic activity">
    <reaction evidence="6 15">
        <text>N-terminal L-arginyl-[protein] + L-leucyl-tRNA(Leu) = N-terminal L-leucyl-L-arginyl-[protein] + tRNA(Leu) + H(+)</text>
        <dbReference type="Rhea" id="RHEA:50416"/>
        <dbReference type="Rhea" id="RHEA-COMP:9613"/>
        <dbReference type="Rhea" id="RHEA-COMP:9622"/>
        <dbReference type="Rhea" id="RHEA-COMP:12672"/>
        <dbReference type="Rhea" id="RHEA-COMP:12673"/>
        <dbReference type="ChEBI" id="CHEBI:15378"/>
        <dbReference type="ChEBI" id="CHEBI:64719"/>
        <dbReference type="ChEBI" id="CHEBI:78442"/>
        <dbReference type="ChEBI" id="CHEBI:78494"/>
        <dbReference type="ChEBI" id="CHEBI:133044"/>
        <dbReference type="EC" id="2.3.2.6"/>
    </reaction>
</comment>
<dbReference type="EMBL" id="FOEG01000001">
    <property type="protein sequence ID" value="SEO51281.1"/>
    <property type="molecule type" value="Genomic_DNA"/>
</dbReference>
<dbReference type="OrthoDB" id="9790282at2"/>
<dbReference type="STRING" id="406100.SAMN04488052_101461"/>
<evidence type="ECO:0000256" key="1">
    <source>
        <dbReference type="ARBA" id="ARBA00004496"/>
    </source>
</evidence>
<dbReference type="GO" id="GO:0030163">
    <property type="term" value="P:protein catabolic process"/>
    <property type="evidence" value="ECO:0007669"/>
    <property type="project" value="UniProtKB-UniRule"/>
</dbReference>
<dbReference type="GO" id="GO:0005737">
    <property type="term" value="C:cytoplasm"/>
    <property type="evidence" value="ECO:0007669"/>
    <property type="project" value="UniProtKB-SubCell"/>
</dbReference>
<evidence type="ECO:0000256" key="9">
    <source>
        <dbReference type="ARBA" id="ARBA00061535"/>
    </source>
</evidence>
<name>A0A1H8QBA3_9GAMM</name>
<dbReference type="AlphaFoldDB" id="A0A1H8QBA3"/>
<accession>A0A1H8QBA3</accession>